<dbReference type="Proteomes" id="UP000596929">
    <property type="component" value="Unassembled WGS sequence"/>
</dbReference>
<dbReference type="PANTHER" id="PTHR22916">
    <property type="entry name" value="GLYCOSYLTRANSFERASE"/>
    <property type="match status" value="1"/>
</dbReference>
<sequence>MNIKVTVFTPTFNRGNVLYRVFESLCAQTFKDFEWIIIDDGSNDNTKELVNSYILQNNFPIVYRYQENSGKHIAMNRAVEIARGELFVIADSDDRFLPEALEILVNEWEKIAINKRAGFKGVTCRCLDVYSNEPIGKKFIKDPLESNDLEIIFKYKCKYDMWGILNKSVLKEYPFPEVKGLRFFPEAIIWQKIARKYKTIYINKPLLYYYKDQSNATTASNNKREKENIYLWKHYINDVFDYFIYDIILFLKSFIGLTRDGLVLKMSYKSIIRECNGVGRKFLCIIFIPAGTILYFINKILYKTKVMLSK</sequence>
<feature type="domain" description="Glycosyltransferase 2-like" evidence="2">
    <location>
        <begin position="6"/>
        <end position="110"/>
    </location>
</feature>
<evidence type="ECO:0000256" key="1">
    <source>
        <dbReference type="SAM" id="Phobius"/>
    </source>
</evidence>
<dbReference type="CDD" id="cd00761">
    <property type="entry name" value="Glyco_tranf_GTA_type"/>
    <property type="match status" value="1"/>
</dbReference>
<keyword evidence="4" id="KW-1185">Reference proteome</keyword>
<proteinExistence type="predicted"/>
<dbReference type="Gene3D" id="3.90.550.10">
    <property type="entry name" value="Spore Coat Polysaccharide Biosynthesis Protein SpsA, Chain A"/>
    <property type="match status" value="1"/>
</dbReference>
<protein>
    <submittedName>
        <fullName evidence="3">Glycosyltransferase family 2 protein</fullName>
    </submittedName>
</protein>
<dbReference type="InterPro" id="IPR001173">
    <property type="entry name" value="Glyco_trans_2-like"/>
</dbReference>
<dbReference type="SUPFAM" id="SSF53448">
    <property type="entry name" value="Nucleotide-diphospho-sugar transferases"/>
    <property type="match status" value="1"/>
</dbReference>
<keyword evidence="1" id="KW-0812">Transmembrane</keyword>
<organism evidence="3 4">
    <name type="scientific">Clostridium hominis</name>
    <dbReference type="NCBI Taxonomy" id="2763036"/>
    <lineage>
        <taxon>Bacteria</taxon>
        <taxon>Bacillati</taxon>
        <taxon>Bacillota</taxon>
        <taxon>Clostridia</taxon>
        <taxon>Eubacteriales</taxon>
        <taxon>Clostridiaceae</taxon>
        <taxon>Clostridium</taxon>
    </lineage>
</organism>
<reference evidence="3 4" key="1">
    <citation type="submission" date="2020-08" db="EMBL/GenBank/DDBJ databases">
        <title>Genome public.</title>
        <authorList>
            <person name="Liu C."/>
            <person name="Sun Q."/>
        </authorList>
    </citation>
    <scope>NUCLEOTIDE SEQUENCE [LARGE SCALE GENOMIC DNA]</scope>
    <source>
        <strain evidence="3 4">NSJ-6</strain>
    </source>
</reference>
<dbReference type="Pfam" id="PF00535">
    <property type="entry name" value="Glycos_transf_2"/>
    <property type="match status" value="1"/>
</dbReference>
<name>A0ABR7DAW8_9CLOT</name>
<keyword evidence="1" id="KW-0472">Membrane</keyword>
<feature type="transmembrane region" description="Helical" evidence="1">
    <location>
        <begin position="282"/>
        <end position="302"/>
    </location>
</feature>
<dbReference type="InterPro" id="IPR029044">
    <property type="entry name" value="Nucleotide-diphossugar_trans"/>
</dbReference>
<gene>
    <name evidence="3" type="ORF">H8S20_06460</name>
</gene>
<evidence type="ECO:0000313" key="4">
    <source>
        <dbReference type="Proteomes" id="UP000596929"/>
    </source>
</evidence>
<evidence type="ECO:0000259" key="2">
    <source>
        <dbReference type="Pfam" id="PF00535"/>
    </source>
</evidence>
<dbReference type="EMBL" id="JACOOO010000010">
    <property type="protein sequence ID" value="MBC5628539.1"/>
    <property type="molecule type" value="Genomic_DNA"/>
</dbReference>
<dbReference type="RefSeq" id="WP_186859592.1">
    <property type="nucleotide sequence ID" value="NZ_JACOOO010000010.1"/>
</dbReference>
<dbReference type="PANTHER" id="PTHR22916:SF3">
    <property type="entry name" value="UDP-GLCNAC:BETAGAL BETA-1,3-N-ACETYLGLUCOSAMINYLTRANSFERASE-LIKE PROTEIN 1"/>
    <property type="match status" value="1"/>
</dbReference>
<accession>A0ABR7DAW8</accession>
<comment type="caution">
    <text evidence="3">The sequence shown here is derived from an EMBL/GenBank/DDBJ whole genome shotgun (WGS) entry which is preliminary data.</text>
</comment>
<keyword evidence="1" id="KW-1133">Transmembrane helix</keyword>
<evidence type="ECO:0000313" key="3">
    <source>
        <dbReference type="EMBL" id="MBC5628539.1"/>
    </source>
</evidence>